<name>A0A0A7GJ08_GEOAI</name>
<proteinExistence type="inferred from homology"/>
<evidence type="ECO:0000313" key="2">
    <source>
        <dbReference type="EMBL" id="AIY90937.1"/>
    </source>
</evidence>
<dbReference type="GO" id="GO:0000105">
    <property type="term" value="P:L-histidine biosynthetic process"/>
    <property type="evidence" value="ECO:0007669"/>
    <property type="project" value="UniProtKB-KW"/>
</dbReference>
<dbReference type="AlphaFoldDB" id="A0A0A7GJ08"/>
<dbReference type="CDD" id="cd04723">
    <property type="entry name" value="HisA_HisF"/>
    <property type="match status" value="1"/>
</dbReference>
<dbReference type="GO" id="GO:0016853">
    <property type="term" value="F:isomerase activity"/>
    <property type="evidence" value="ECO:0007669"/>
    <property type="project" value="UniProtKB-KW"/>
</dbReference>
<dbReference type="EMBL" id="CP009552">
    <property type="protein sequence ID" value="AIY90937.1"/>
    <property type="molecule type" value="Genomic_DNA"/>
</dbReference>
<dbReference type="RefSeq" id="WP_048092982.1">
    <property type="nucleotide sequence ID" value="NZ_CP009552.1"/>
</dbReference>
<accession>A0A0A7GJ08</accession>
<dbReference type="Pfam" id="PF00977">
    <property type="entry name" value="His_biosynth"/>
    <property type="match status" value="1"/>
</dbReference>
<keyword evidence="2" id="KW-0413">Isomerase</keyword>
<sequence>MDIYFVMDIKNGRAVAGKAGRRDEYVEVGKVSRAVNTSDPLEILEILRPRNVYVADLDRIESKGDNSDIISGISDMSVKLIADLGYRTLDEARDLPFTPVIGTETFDLMELEDGNYIVSIDIKSRLLDRSGKFRNVEEVLEYLNSFRLSGVLVLPIHSVGTMKFDFSVVEEALRISDHDVLTGGGISSYEDLEIARDMGISGVLLATAIHRGTIDVEVLRVGKL</sequence>
<keyword evidence="1" id="KW-0028">Amino-acid biosynthesis</keyword>
<protein>
    <submittedName>
        <fullName evidence="2">Phosphoribosylformimino-5-aminoimidazole carboxamide ribotide isomerase (HisA-1)</fullName>
    </submittedName>
</protein>
<gene>
    <name evidence="2" type="ORF">GACE_1911</name>
</gene>
<dbReference type="Proteomes" id="UP000030624">
    <property type="component" value="Chromosome"/>
</dbReference>
<dbReference type="InterPro" id="IPR013785">
    <property type="entry name" value="Aldolase_TIM"/>
</dbReference>
<evidence type="ECO:0000256" key="1">
    <source>
        <dbReference type="RuleBase" id="RU003657"/>
    </source>
</evidence>
<keyword evidence="1" id="KW-0368">Histidine biosynthesis</keyword>
<comment type="similarity">
    <text evidence="1">Belongs to the HisA/HisF family.</text>
</comment>
<dbReference type="InterPro" id="IPR006062">
    <property type="entry name" value="His_biosynth"/>
</dbReference>
<dbReference type="NCBIfam" id="TIGR00734">
    <property type="entry name" value="hisAF_rel"/>
    <property type="match status" value="1"/>
</dbReference>
<dbReference type="KEGG" id="gac:GACE_1911"/>
<dbReference type="GeneID" id="24798485"/>
<dbReference type="InterPro" id="IPR011060">
    <property type="entry name" value="RibuloseP-bd_barrel"/>
</dbReference>
<dbReference type="InterPro" id="IPR004650">
    <property type="entry name" value="HisA/F-archaeal"/>
</dbReference>
<reference evidence="2 3" key="1">
    <citation type="journal article" date="2015" name="Appl. Environ. Microbiol.">
        <title>The Geoglobus acetivorans genome: Fe(III) reduction, acetate utilization, autotrophic growth, and degradation of aromatic compounds in a hyperthermophilic archaeon.</title>
        <authorList>
            <person name="Mardanov A.V."/>
            <person name="Slododkina G.B."/>
            <person name="Slobodkin A.I."/>
            <person name="Beletsky A.V."/>
            <person name="Gavrilov S.N."/>
            <person name="Kublanov I.V."/>
            <person name="Bonch-Osmolovskaya E.A."/>
            <person name="Skryabin K.G."/>
            <person name="Ravin N.V."/>
        </authorList>
    </citation>
    <scope>NUCLEOTIDE SEQUENCE [LARGE SCALE GENOMIC DNA]</scope>
    <source>
        <strain evidence="2 3">SBH6</strain>
    </source>
</reference>
<dbReference type="HOGENOM" id="CLU_048577_2_0_2"/>
<dbReference type="Gene3D" id="3.20.20.70">
    <property type="entry name" value="Aldolase class I"/>
    <property type="match status" value="1"/>
</dbReference>
<dbReference type="eggNOG" id="arCOG00616">
    <property type="taxonomic scope" value="Archaea"/>
</dbReference>
<dbReference type="STRING" id="565033.GACE_1911"/>
<evidence type="ECO:0000313" key="3">
    <source>
        <dbReference type="Proteomes" id="UP000030624"/>
    </source>
</evidence>
<dbReference type="SUPFAM" id="SSF51366">
    <property type="entry name" value="Ribulose-phoshate binding barrel"/>
    <property type="match status" value="1"/>
</dbReference>
<organism evidence="2 3">
    <name type="scientific">Geoglobus acetivorans</name>
    <dbReference type="NCBI Taxonomy" id="565033"/>
    <lineage>
        <taxon>Archaea</taxon>
        <taxon>Methanobacteriati</taxon>
        <taxon>Methanobacteriota</taxon>
        <taxon>Archaeoglobi</taxon>
        <taxon>Archaeoglobales</taxon>
        <taxon>Archaeoglobaceae</taxon>
        <taxon>Geoglobus</taxon>
    </lineage>
</organism>